<sequence length="618" mass="69998">MESERKRIFTILYGSQTGTAQDVAERVGRDAVRNSADLTVLNTSRMQFESHVKPMDDYDVSDLPDESLMLFVCATTGQGEEPDNMKKFWSFLLRKSLPANSLSGMNYGVLGLGDSSYQKFNFVAKRLHKRLHQLGARPLLPVGLADDQHDLGPDAVTVPFLESFYMKVLDVSPLPPGVKVIDSSILLPPKYEVKVLEGGLPDQVQNATRNVSDIYDLKNPWFAEVIHNKRVTATDHWQDVRLISFNIEKSFISYVPGDVAMIMPKNSPNDVQEILDTLELNGETVISIHERNPNAPLPPESILPSRCSLWQCFQDYLDIKSVPKRYFFELLSKFTPNELERERLQEFCSPEGANDVLDYCIRPKRSIVEALQDFPHATQAIPLEYLFDLIPSMKPRAFSIASSPKAHPGQLQVLVAVVQYRTKIKKPRLGVCSNYLAGLKQGDKVVLWVRKGTLRFPKQPSDLPVVMIGPGTGVAPFHSYILDEFHDDAKRHAKNGEPGRLLLFFGSRNRDKDYFFQPEYEHMMKSSPMLKVITAFSRDQDQKIYVQHRLREHSALVWDAVDRDALICIAGNSKQMPEAVREAIRDAIKENGGMTEEDASAYLARLEARGRLQMETWS</sequence>
<dbReference type="PANTHER" id="PTHR19384">
    <property type="entry name" value="NITRIC OXIDE SYNTHASE-RELATED"/>
    <property type="match status" value="1"/>
</dbReference>
<evidence type="ECO:0000256" key="3">
    <source>
        <dbReference type="ARBA" id="ARBA00004496"/>
    </source>
</evidence>
<gene>
    <name evidence="16" type="ORF">DSTB1V02_LOCUS7433</name>
</gene>
<evidence type="ECO:0000256" key="10">
    <source>
        <dbReference type="ARBA" id="ARBA00052174"/>
    </source>
</evidence>
<dbReference type="GO" id="GO:0160246">
    <property type="term" value="F:NADPH-iron-sulfur [2Fe-2S] protein oxidoreductase activity"/>
    <property type="evidence" value="ECO:0007669"/>
    <property type="project" value="InterPro"/>
</dbReference>
<comment type="catalytic activity">
    <reaction evidence="10">
        <text>2 oxidized [2Fe-2S]-[protein] + NADPH = 2 reduced [2Fe-2S]-[protein] + NADP(+) + H(+)</text>
        <dbReference type="Rhea" id="RHEA:67716"/>
        <dbReference type="Rhea" id="RHEA-COMP:17327"/>
        <dbReference type="Rhea" id="RHEA-COMP:17328"/>
        <dbReference type="ChEBI" id="CHEBI:15378"/>
        <dbReference type="ChEBI" id="CHEBI:33737"/>
        <dbReference type="ChEBI" id="CHEBI:33738"/>
        <dbReference type="ChEBI" id="CHEBI:57783"/>
        <dbReference type="ChEBI" id="CHEBI:58349"/>
    </reaction>
    <physiologicalReaction direction="left-to-right" evidence="10">
        <dbReference type="Rhea" id="RHEA:67717"/>
    </physiologicalReaction>
</comment>
<feature type="binding site" evidence="13">
    <location>
        <begin position="543"/>
        <end position="547"/>
    </location>
    <ligand>
        <name>NADP(+)</name>
        <dbReference type="ChEBI" id="CHEBI:58349"/>
    </ligand>
</feature>
<comment type="similarity">
    <text evidence="13">In the N-terminal section; belongs to the flavodoxin family.</text>
</comment>
<keyword evidence="8 13" id="KW-0521">NADP</keyword>
<feature type="binding site" evidence="13">
    <location>
        <position position="147"/>
    </location>
    <ligand>
        <name>FMN</name>
        <dbReference type="ChEBI" id="CHEBI:58210"/>
    </ligand>
</feature>
<evidence type="ECO:0000256" key="5">
    <source>
        <dbReference type="ARBA" id="ARBA00022630"/>
    </source>
</evidence>
<evidence type="ECO:0000259" key="15">
    <source>
        <dbReference type="PROSITE" id="PS51384"/>
    </source>
</evidence>
<evidence type="ECO:0000256" key="12">
    <source>
        <dbReference type="ARBA" id="ARBA00063044"/>
    </source>
</evidence>
<name>A0A7R9A5Z6_9CRUS</name>
<dbReference type="InterPro" id="IPR023173">
    <property type="entry name" value="NADPH_Cyt_P450_Rdtase_alpha"/>
</dbReference>
<feature type="binding site" evidence="13">
    <location>
        <begin position="74"/>
        <end position="77"/>
    </location>
    <ligand>
        <name>FMN</name>
        <dbReference type="ChEBI" id="CHEBI:58210"/>
    </ligand>
</feature>
<dbReference type="OrthoDB" id="1856718at2759"/>
<keyword evidence="6 13" id="KW-0288">FMN</keyword>
<feature type="binding site" evidence="13">
    <location>
        <begin position="430"/>
        <end position="433"/>
    </location>
    <ligand>
        <name>FAD</name>
        <dbReference type="ChEBI" id="CHEBI:57692"/>
    </ligand>
</feature>
<dbReference type="InterPro" id="IPR029039">
    <property type="entry name" value="Flavoprotein-like_sf"/>
</dbReference>
<dbReference type="PRINTS" id="PR00371">
    <property type="entry name" value="FPNCR"/>
</dbReference>
<protein>
    <recommendedName>
        <fullName evidence="13">NADPH-dependent diflavin oxidoreductase 1</fullName>
        <ecNumber evidence="13">1.18.1.-</ecNumber>
    </recommendedName>
    <alternativeName>
        <fullName evidence="13">NADPH-dependent FMN and FAD-containing oxidoreductase</fullName>
    </alternativeName>
</protein>
<evidence type="ECO:0000256" key="7">
    <source>
        <dbReference type="ARBA" id="ARBA00022827"/>
    </source>
</evidence>
<keyword evidence="9 13" id="KW-0560">Oxidoreductase</keyword>
<dbReference type="EC" id="1.18.1.-" evidence="13"/>
<dbReference type="InterPro" id="IPR028879">
    <property type="entry name" value="NDOR1"/>
</dbReference>
<dbReference type="SUPFAM" id="SSF52343">
    <property type="entry name" value="Ferredoxin reductase-like, C-terminal NADP-linked domain"/>
    <property type="match status" value="1"/>
</dbReference>
<dbReference type="InterPro" id="IPR008254">
    <property type="entry name" value="Flavodoxin/NO_synth"/>
</dbReference>
<dbReference type="GO" id="GO:0016226">
    <property type="term" value="P:iron-sulfur cluster assembly"/>
    <property type="evidence" value="ECO:0007669"/>
    <property type="project" value="UniProtKB-UniRule"/>
</dbReference>
<feature type="binding site" evidence="13">
    <location>
        <position position="472"/>
    </location>
    <ligand>
        <name>NADP(+)</name>
        <dbReference type="ChEBI" id="CHEBI:58349"/>
    </ligand>
</feature>
<dbReference type="Proteomes" id="UP000677054">
    <property type="component" value="Unassembled WGS sequence"/>
</dbReference>
<feature type="binding site" evidence="13">
    <location>
        <position position="617"/>
    </location>
    <ligand>
        <name>FAD</name>
        <dbReference type="ChEBI" id="CHEBI:57692"/>
    </ligand>
</feature>
<dbReference type="Gene3D" id="3.40.50.80">
    <property type="entry name" value="Nucleotide-binding domain of ferredoxin-NADP reductase (FNR) module"/>
    <property type="match status" value="1"/>
</dbReference>
<accession>A0A7R9A5Z6</accession>
<evidence type="ECO:0000313" key="17">
    <source>
        <dbReference type="Proteomes" id="UP000677054"/>
    </source>
</evidence>
<evidence type="ECO:0000256" key="9">
    <source>
        <dbReference type="ARBA" id="ARBA00023002"/>
    </source>
</evidence>
<comment type="subunit">
    <text evidence="12">Interacts with CIAPIN1; as part of the cytosolic iron-sulfur (Fe-S) protein assembly (CIA) machinery. Interacts with DCPS.</text>
</comment>
<dbReference type="Gene3D" id="1.20.990.10">
    <property type="entry name" value="NADPH-cytochrome p450 Reductase, Chain A, domain 3"/>
    <property type="match status" value="1"/>
</dbReference>
<proteinExistence type="inferred from homology"/>
<keyword evidence="4 13" id="KW-0963">Cytoplasm</keyword>
<dbReference type="InterPro" id="IPR017927">
    <property type="entry name" value="FAD-bd_FR_type"/>
</dbReference>
<dbReference type="Gene3D" id="2.40.30.10">
    <property type="entry name" value="Translation factors"/>
    <property type="match status" value="1"/>
</dbReference>
<evidence type="ECO:0000313" key="16">
    <source>
        <dbReference type="EMBL" id="CAD7247603.1"/>
    </source>
</evidence>
<dbReference type="GO" id="GO:0050660">
    <property type="term" value="F:flavin adenine dinucleotide binding"/>
    <property type="evidence" value="ECO:0007669"/>
    <property type="project" value="UniProtKB-UniRule"/>
</dbReference>
<evidence type="ECO:0000256" key="6">
    <source>
        <dbReference type="ARBA" id="ARBA00022643"/>
    </source>
</evidence>
<dbReference type="Pfam" id="PF00258">
    <property type="entry name" value="Flavodoxin_1"/>
    <property type="match status" value="1"/>
</dbReference>
<feature type="domain" description="FAD-binding FR-type" evidence="15">
    <location>
        <begin position="218"/>
        <end position="457"/>
    </location>
</feature>
<feature type="domain" description="Flavodoxin-like" evidence="14">
    <location>
        <begin position="9"/>
        <end position="169"/>
    </location>
</feature>
<dbReference type="SUPFAM" id="SSF52218">
    <property type="entry name" value="Flavoproteins"/>
    <property type="match status" value="1"/>
</dbReference>
<evidence type="ECO:0000256" key="2">
    <source>
        <dbReference type="ARBA" id="ARBA00001974"/>
    </source>
</evidence>
<dbReference type="InterPro" id="IPR001709">
    <property type="entry name" value="Flavoprot_Pyr_Nucl_cyt_Rdtase"/>
</dbReference>
<comment type="function">
    <text evidence="11">NADPH-dependent reductase which is a central component of the cytosolic iron-sulfur (Fe-S) protein assembly (CIA) machinery. Transfers electrons from NADPH via its FAD and FMN prosthetic groups to the [2Fe-2S] cluster of CIAPIN1, another key component of the CIA machinery. In turn, this reduced cluster provides electrons for assembly of cytosolic iron-sulfur cluster proteins. It can also reduce the [2Fe-2S] cluster of CISD1 and activate this protein implicated in Fe/S cluster repair. In vitro can fully activate methionine synthase/MTR in the presence of soluble cytochrome b5/CYB5A.</text>
</comment>
<dbReference type="InterPro" id="IPR001094">
    <property type="entry name" value="Flavdoxin-like"/>
</dbReference>
<comment type="subcellular location">
    <subcellularLocation>
        <location evidence="3 13">Cytoplasm</location>
    </subcellularLocation>
</comment>
<dbReference type="InterPro" id="IPR017938">
    <property type="entry name" value="Riboflavin_synthase-like_b-brl"/>
</dbReference>
<dbReference type="PROSITE" id="PS50902">
    <property type="entry name" value="FLAVODOXIN_LIKE"/>
    <property type="match status" value="1"/>
</dbReference>
<evidence type="ECO:0000256" key="11">
    <source>
        <dbReference type="ARBA" id="ARBA00059862"/>
    </source>
</evidence>
<dbReference type="InterPro" id="IPR039261">
    <property type="entry name" value="FNR_nucleotide-bd"/>
</dbReference>
<dbReference type="PANTHER" id="PTHR19384:SF10">
    <property type="entry name" value="NADPH-DEPENDENT DIFLAVIN OXIDOREDUCTASE 1"/>
    <property type="match status" value="1"/>
</dbReference>
<evidence type="ECO:0000256" key="1">
    <source>
        <dbReference type="ARBA" id="ARBA00001917"/>
    </source>
</evidence>
<dbReference type="PROSITE" id="PS51384">
    <property type="entry name" value="FAD_FR"/>
    <property type="match status" value="1"/>
</dbReference>
<dbReference type="EMBL" id="LR901026">
    <property type="protein sequence ID" value="CAD7247603.1"/>
    <property type="molecule type" value="Genomic_DNA"/>
</dbReference>
<dbReference type="HAMAP" id="MF_03178">
    <property type="entry name" value="NDOR1"/>
    <property type="match status" value="1"/>
</dbReference>
<feature type="binding site" evidence="13">
    <location>
        <begin position="112"/>
        <end position="121"/>
    </location>
    <ligand>
        <name>FMN</name>
        <dbReference type="ChEBI" id="CHEBI:58210"/>
    </ligand>
</feature>
<keyword evidence="7 13" id="KW-0274">FAD</keyword>
<comment type="similarity">
    <text evidence="13">Belongs to the NADPH-dependent diflavin oxidoreductase NDOR1 family.</text>
</comment>
<dbReference type="AlphaFoldDB" id="A0A7R9A5Z6"/>
<evidence type="ECO:0000256" key="4">
    <source>
        <dbReference type="ARBA" id="ARBA00022490"/>
    </source>
</evidence>
<comment type="function">
    <text evidence="13">NADPH-dependent reductase which is a central component of the cytosolic iron-sulfur (Fe-S) protein assembly (CIA) machinery. Transfers electrons from NADPH via its FAD and FMN prosthetic groups to the [2Fe-2S] cluster of the anamorsin/DRE2 homolog, another key component of the CIA machinery. In turn, this reduced cluster provides electrons for assembly of cytosolic iron-sulfur cluster proteins.</text>
</comment>
<evidence type="ECO:0000259" key="14">
    <source>
        <dbReference type="PROSITE" id="PS50902"/>
    </source>
</evidence>
<dbReference type="InterPro" id="IPR003097">
    <property type="entry name" value="CysJ-like_FAD-binding"/>
</dbReference>
<dbReference type="FunFam" id="3.40.50.360:FF:000015">
    <property type="entry name" value="NADPH-dependent diflavin oxidoreductase 1"/>
    <property type="match status" value="1"/>
</dbReference>
<keyword evidence="17" id="KW-1185">Reference proteome</keyword>
<reference evidence="16" key="1">
    <citation type="submission" date="2020-11" db="EMBL/GenBank/DDBJ databases">
        <authorList>
            <person name="Tran Van P."/>
        </authorList>
    </citation>
    <scope>NUCLEOTIDE SEQUENCE</scope>
</reference>
<dbReference type="Pfam" id="PF00175">
    <property type="entry name" value="NAD_binding_1"/>
    <property type="match status" value="1"/>
</dbReference>
<dbReference type="InterPro" id="IPR001433">
    <property type="entry name" value="OxRdtase_FAD/NAD-bd"/>
</dbReference>
<organism evidence="16">
    <name type="scientific">Darwinula stevensoni</name>
    <dbReference type="NCBI Taxonomy" id="69355"/>
    <lineage>
        <taxon>Eukaryota</taxon>
        <taxon>Metazoa</taxon>
        <taxon>Ecdysozoa</taxon>
        <taxon>Arthropoda</taxon>
        <taxon>Crustacea</taxon>
        <taxon>Oligostraca</taxon>
        <taxon>Ostracoda</taxon>
        <taxon>Podocopa</taxon>
        <taxon>Podocopida</taxon>
        <taxon>Darwinulocopina</taxon>
        <taxon>Darwinuloidea</taxon>
        <taxon>Darwinulidae</taxon>
        <taxon>Darwinula</taxon>
    </lineage>
</organism>
<comment type="similarity">
    <text evidence="13">In the C-terminal section; belongs to the flavoprotein pyridine nucleotide cytochrome reductase family.</text>
</comment>
<dbReference type="GO" id="GO:0005829">
    <property type="term" value="C:cytosol"/>
    <property type="evidence" value="ECO:0007669"/>
    <property type="project" value="TreeGrafter"/>
</dbReference>
<keyword evidence="5 13" id="KW-0285">Flavoprotein</keyword>
<feature type="binding site" evidence="13">
    <location>
        <begin position="15"/>
        <end position="20"/>
    </location>
    <ligand>
        <name>FMN</name>
        <dbReference type="ChEBI" id="CHEBI:58210"/>
    </ligand>
</feature>
<feature type="binding site" evidence="13">
    <location>
        <begin position="537"/>
        <end position="538"/>
    </location>
    <ligand>
        <name>NADP(+)</name>
        <dbReference type="ChEBI" id="CHEBI:58349"/>
    </ligand>
</feature>
<dbReference type="FunFam" id="1.20.990.10:FF:000008">
    <property type="entry name" value="NADPH-dependent diflavin oxidoreductase 1"/>
    <property type="match status" value="1"/>
</dbReference>
<dbReference type="SUPFAM" id="SSF63380">
    <property type="entry name" value="Riboflavin synthase domain-like"/>
    <property type="match status" value="1"/>
</dbReference>
<dbReference type="FunFam" id="3.40.50.80:FF:000032">
    <property type="entry name" value="NADPH-dependent diflavin oxidoreductase 1"/>
    <property type="match status" value="1"/>
</dbReference>
<dbReference type="EMBL" id="CAJPEV010001509">
    <property type="protein sequence ID" value="CAG0893037.1"/>
    <property type="molecule type" value="Genomic_DNA"/>
</dbReference>
<dbReference type="GO" id="GO:0005634">
    <property type="term" value="C:nucleus"/>
    <property type="evidence" value="ECO:0007669"/>
    <property type="project" value="UniProtKB-ARBA"/>
</dbReference>
<feature type="binding site" evidence="13">
    <location>
        <begin position="396"/>
        <end position="399"/>
    </location>
    <ligand>
        <name>FAD</name>
        <dbReference type="ChEBI" id="CHEBI:57692"/>
    </ligand>
</feature>
<dbReference type="GO" id="GO:0010181">
    <property type="term" value="F:FMN binding"/>
    <property type="evidence" value="ECO:0007669"/>
    <property type="project" value="UniProtKB-UniRule"/>
</dbReference>
<dbReference type="PRINTS" id="PR00369">
    <property type="entry name" value="FLAVODOXIN"/>
</dbReference>
<dbReference type="GO" id="GO:0050661">
    <property type="term" value="F:NADP binding"/>
    <property type="evidence" value="ECO:0007669"/>
    <property type="project" value="UniProtKB-UniRule"/>
</dbReference>
<comment type="cofactor">
    <cofactor evidence="2 13">
        <name>FAD</name>
        <dbReference type="ChEBI" id="CHEBI:57692"/>
    </cofactor>
</comment>
<dbReference type="GO" id="GO:0016651">
    <property type="term" value="F:oxidoreductase activity, acting on NAD(P)H"/>
    <property type="evidence" value="ECO:0007669"/>
    <property type="project" value="UniProtKB-UniRule"/>
</dbReference>
<comment type="caution">
    <text evidence="13">Lacks conserved residue(s) required for the propagation of feature annotation.</text>
</comment>
<evidence type="ECO:0000256" key="13">
    <source>
        <dbReference type="HAMAP-Rule" id="MF_03178"/>
    </source>
</evidence>
<evidence type="ECO:0000256" key="8">
    <source>
        <dbReference type="ARBA" id="ARBA00022857"/>
    </source>
</evidence>
<dbReference type="Gene3D" id="3.40.50.360">
    <property type="match status" value="1"/>
</dbReference>
<comment type="cofactor">
    <cofactor evidence="1 13">
        <name>FMN</name>
        <dbReference type="ChEBI" id="CHEBI:58210"/>
    </cofactor>
</comment>
<dbReference type="Pfam" id="PF00667">
    <property type="entry name" value="FAD_binding_1"/>
    <property type="match status" value="1"/>
</dbReference>